<dbReference type="KEGG" id="asau:88172625"/>
<reference evidence="1 2" key="1">
    <citation type="submission" date="2023-10" db="EMBL/GenBank/DDBJ databases">
        <title>Draft Genome Sequence of Candida saopaulonensis from a very Premature Infant with Sepsis.</title>
        <authorList>
            <person name="Ning Y."/>
            <person name="Dai R."/>
            <person name="Xiao M."/>
            <person name="Xu Y."/>
            <person name="Yan Q."/>
            <person name="Zhang L."/>
        </authorList>
    </citation>
    <scope>NUCLEOTIDE SEQUENCE [LARGE SCALE GENOMIC DNA]</scope>
    <source>
        <strain evidence="1 2">19XY460</strain>
    </source>
</reference>
<evidence type="ECO:0000313" key="1">
    <source>
        <dbReference type="EMBL" id="WPK24292.1"/>
    </source>
</evidence>
<sequence>MNRSTALLLQFERELNMALSKTVANKKHKKRAIDELFSRQTCINVSNTVINEIFIGLDELILGMHDRYVLLGDLFHMHHMGPELIEVVKRKVDAAVSQARLRIMYCGTALSVAFFGYYDALSTAYYNNNLGALWDVNFSINLGVRTAKVMRKVLRRLRGEIREIMSQHLLQPSNAFIQYRCHDRVADSITKWWVRGLRSIIRGVKEIVFDVSFAVEELQELREILKEELVGSNEVKIESNAVTKVGKKVIRKLRKT</sequence>
<dbReference type="EMBL" id="CP138895">
    <property type="protein sequence ID" value="WPK24292.1"/>
    <property type="molecule type" value="Genomic_DNA"/>
</dbReference>
<organism evidence="1 2">
    <name type="scientific">Australozyma saopauloensis</name>
    <dbReference type="NCBI Taxonomy" id="291208"/>
    <lineage>
        <taxon>Eukaryota</taxon>
        <taxon>Fungi</taxon>
        <taxon>Dikarya</taxon>
        <taxon>Ascomycota</taxon>
        <taxon>Saccharomycotina</taxon>
        <taxon>Pichiomycetes</taxon>
        <taxon>Metschnikowiaceae</taxon>
        <taxon>Australozyma</taxon>
    </lineage>
</organism>
<dbReference type="Proteomes" id="UP001338582">
    <property type="component" value="Chromosome 2"/>
</dbReference>
<gene>
    <name evidence="1" type="ORF">PUMCH_001560</name>
</gene>
<dbReference type="RefSeq" id="XP_062876675.1">
    <property type="nucleotide sequence ID" value="XM_063020605.1"/>
</dbReference>
<dbReference type="AlphaFoldDB" id="A0AAX4H761"/>
<name>A0AAX4H761_9ASCO</name>
<keyword evidence="2" id="KW-1185">Reference proteome</keyword>
<protein>
    <submittedName>
        <fullName evidence="1">Uncharacterized protein</fullName>
    </submittedName>
</protein>
<accession>A0AAX4H761</accession>
<dbReference type="GeneID" id="88172625"/>
<proteinExistence type="predicted"/>
<evidence type="ECO:0000313" key="2">
    <source>
        <dbReference type="Proteomes" id="UP001338582"/>
    </source>
</evidence>